<organism evidence="1 2">
    <name type="scientific">Prunus armeniaca</name>
    <name type="common">Apricot</name>
    <name type="synonym">Armeniaca vulgaris</name>
    <dbReference type="NCBI Taxonomy" id="36596"/>
    <lineage>
        <taxon>Eukaryota</taxon>
        <taxon>Viridiplantae</taxon>
        <taxon>Streptophyta</taxon>
        <taxon>Embryophyta</taxon>
        <taxon>Tracheophyta</taxon>
        <taxon>Spermatophyta</taxon>
        <taxon>Magnoliopsida</taxon>
        <taxon>eudicotyledons</taxon>
        <taxon>Gunneridae</taxon>
        <taxon>Pentapetalae</taxon>
        <taxon>rosids</taxon>
        <taxon>fabids</taxon>
        <taxon>Rosales</taxon>
        <taxon>Rosaceae</taxon>
        <taxon>Amygdaloideae</taxon>
        <taxon>Amygdaleae</taxon>
        <taxon>Prunus</taxon>
    </lineage>
</organism>
<accession>A0A6J5X3E8</accession>
<gene>
    <name evidence="1" type="ORF">ORAREDHAP_LOCUS25603</name>
</gene>
<evidence type="ECO:0000313" key="1">
    <source>
        <dbReference type="EMBL" id="CAB4307113.1"/>
    </source>
</evidence>
<keyword evidence="2" id="KW-1185">Reference proteome</keyword>
<dbReference type="AlphaFoldDB" id="A0A6J5X3E8"/>
<reference evidence="2" key="1">
    <citation type="journal article" date="2020" name="Genome Biol.">
        <title>Gamete binning: chromosome-level and haplotype-resolved genome assembly enabled by high-throughput single-cell sequencing of gamete genomes.</title>
        <authorList>
            <person name="Campoy J.A."/>
            <person name="Sun H."/>
            <person name="Goel M."/>
            <person name="Jiao W.-B."/>
            <person name="Folz-Donahue K."/>
            <person name="Wang N."/>
            <person name="Rubio M."/>
            <person name="Liu C."/>
            <person name="Kukat C."/>
            <person name="Ruiz D."/>
            <person name="Huettel B."/>
            <person name="Schneeberger K."/>
        </authorList>
    </citation>
    <scope>NUCLEOTIDE SEQUENCE [LARGE SCALE GENOMIC DNA]</scope>
    <source>
        <strain evidence="2">cv. Rojo Pasion</strain>
    </source>
</reference>
<dbReference type="EMBL" id="CAEKKB010000004">
    <property type="protein sequence ID" value="CAB4307113.1"/>
    <property type="molecule type" value="Genomic_DNA"/>
</dbReference>
<protein>
    <submittedName>
        <fullName evidence="1">Uncharacterized protein</fullName>
    </submittedName>
</protein>
<proteinExistence type="predicted"/>
<evidence type="ECO:0000313" key="2">
    <source>
        <dbReference type="Proteomes" id="UP000507245"/>
    </source>
</evidence>
<dbReference type="Proteomes" id="UP000507245">
    <property type="component" value="Unassembled WGS sequence"/>
</dbReference>
<name>A0A6J5X3E8_PRUAR</name>
<sequence>MEHMINRMAEITKSNNLDCFQYLTKTNSSPQGANHRTSVEVRPNKRRKLIMSADESENENNLVVPPIQGEVSTRASAPSSSSATQGISMLVVENSTIGRTIMQVLRSDDEACKPIVAELEQLLTVLETPDQAFSCLIGSISGAVVRRDFGQSCRGPKNA</sequence>